<feature type="transmembrane region" description="Helical" evidence="5">
    <location>
        <begin position="230"/>
        <end position="253"/>
    </location>
</feature>
<dbReference type="SUPFAM" id="SSF90112">
    <property type="entry name" value="Neurotransmitter-gated ion-channel transmembrane pore"/>
    <property type="match status" value="1"/>
</dbReference>
<keyword evidence="5" id="KW-0406">Ion transport</keyword>
<dbReference type="GO" id="GO:0004888">
    <property type="term" value="F:transmembrane signaling receptor activity"/>
    <property type="evidence" value="ECO:0007669"/>
    <property type="project" value="InterPro"/>
</dbReference>
<feature type="signal peptide" evidence="5">
    <location>
        <begin position="1"/>
        <end position="18"/>
    </location>
</feature>
<dbReference type="Pfam" id="PF02931">
    <property type="entry name" value="Neur_chan_LBD"/>
    <property type="match status" value="1"/>
</dbReference>
<comment type="subcellular location">
    <subcellularLocation>
        <location evidence="1">Membrane</location>
        <topology evidence="1">Multi-pass membrane protein</topology>
    </subcellularLocation>
</comment>
<dbReference type="AlphaFoldDB" id="A0A6J8AET9"/>
<protein>
    <recommendedName>
        <fullName evidence="11">CHRNN</fullName>
    </recommendedName>
</protein>
<feature type="transmembrane region" description="Helical" evidence="5">
    <location>
        <begin position="368"/>
        <end position="388"/>
    </location>
</feature>
<feature type="transmembrane region" description="Helical" evidence="5">
    <location>
        <begin position="259"/>
        <end position="276"/>
    </location>
</feature>
<evidence type="ECO:0000256" key="4">
    <source>
        <dbReference type="ARBA" id="ARBA00023136"/>
    </source>
</evidence>
<dbReference type="Gene3D" id="2.70.170.10">
    <property type="entry name" value="Neurotransmitter-gated ion-channel ligand-binding domain"/>
    <property type="match status" value="1"/>
</dbReference>
<dbReference type="InterPro" id="IPR036734">
    <property type="entry name" value="Neur_chan_lig-bd_sf"/>
</dbReference>
<dbReference type="Proteomes" id="UP000507470">
    <property type="component" value="Unassembled WGS sequence"/>
</dbReference>
<feature type="region of interest" description="Disordered" evidence="6">
    <location>
        <begin position="336"/>
        <end position="355"/>
    </location>
</feature>
<feature type="transmembrane region" description="Helical" evidence="5">
    <location>
        <begin position="288"/>
        <end position="308"/>
    </location>
</feature>
<evidence type="ECO:0000256" key="6">
    <source>
        <dbReference type="SAM" id="MobiDB-lite"/>
    </source>
</evidence>
<dbReference type="InterPro" id="IPR006201">
    <property type="entry name" value="Neur_channel"/>
</dbReference>
<dbReference type="PROSITE" id="PS00236">
    <property type="entry name" value="NEUROTR_ION_CHANNEL"/>
    <property type="match status" value="1"/>
</dbReference>
<dbReference type="InterPro" id="IPR038050">
    <property type="entry name" value="Neuro_actylchol_rec"/>
</dbReference>
<keyword evidence="5" id="KW-0407">Ion channel</keyword>
<dbReference type="CDD" id="cd19051">
    <property type="entry name" value="LGIC_TM_cation"/>
    <property type="match status" value="1"/>
</dbReference>
<evidence type="ECO:0000256" key="2">
    <source>
        <dbReference type="ARBA" id="ARBA00022692"/>
    </source>
</evidence>
<feature type="domain" description="Neurotransmitter-gated ion-channel ligand-binding" evidence="7">
    <location>
        <begin position="26"/>
        <end position="226"/>
    </location>
</feature>
<accession>A0A6J8AET9</accession>
<dbReference type="EMBL" id="CACVKT020001211">
    <property type="protein sequence ID" value="CAC5366002.1"/>
    <property type="molecule type" value="Genomic_DNA"/>
</dbReference>
<keyword evidence="2 5" id="KW-0812">Transmembrane</keyword>
<name>A0A6J8AET9_MYTCO</name>
<comment type="similarity">
    <text evidence="5">Belongs to the ligand-gated ion channel (TC 1.A.9) family.</text>
</comment>
<dbReference type="InterPro" id="IPR018000">
    <property type="entry name" value="Neurotransmitter_ion_chnl_CS"/>
</dbReference>
<evidence type="ECO:0000259" key="7">
    <source>
        <dbReference type="Pfam" id="PF02931"/>
    </source>
</evidence>
<dbReference type="InterPro" id="IPR006029">
    <property type="entry name" value="Neurotrans-gated_channel_TM"/>
</dbReference>
<keyword evidence="5" id="KW-0813">Transport</keyword>
<sequence length="393" mass="44501">MILRTIFLYYWCLSACNGQTGDDVKSLVTQLFTTNTYKKNVRPNADQTKPMQVDLDFYLVGINGIDEITQKLTTTGFLFISWTDEYLTWNSASYGNLEYIYVSQSDIWKPDITLQNGFSKLKELGDSFINVQILPTGEITWLPTEVFETKCNIDIKYFPFDRQTCEIVFVVWSSSILDVNVTKGSRGILLEALDPNGVWSVVSTSAGDDVLSSESRVVFTITLERSSAYYVMNVIVPVILLGILNVFTFVIPADSGEKMGYSITVFLAFAVFLTIISSELPKTSGSLLGYYLMFQMGIGTFVVAVTAFELRIHHRKDKVPYKIQRIFRSKCKTRVKSSDKNFDNPEKDKENEDGEKTWSDITSTTDFILFWISLVSTFIVTVTILGLLSSKYK</sequence>
<dbReference type="GO" id="GO:0005230">
    <property type="term" value="F:extracellular ligand-gated monoatomic ion channel activity"/>
    <property type="evidence" value="ECO:0007669"/>
    <property type="project" value="InterPro"/>
</dbReference>
<proteinExistence type="inferred from homology"/>
<evidence type="ECO:0000313" key="10">
    <source>
        <dbReference type="Proteomes" id="UP000507470"/>
    </source>
</evidence>
<dbReference type="Gene3D" id="1.20.58.390">
    <property type="entry name" value="Neurotransmitter-gated ion-channel transmembrane domain"/>
    <property type="match status" value="1"/>
</dbReference>
<feature type="chain" id="PRO_5027143554" description="CHRNN" evidence="5">
    <location>
        <begin position="19"/>
        <end position="393"/>
    </location>
</feature>
<dbReference type="GO" id="GO:0016020">
    <property type="term" value="C:membrane"/>
    <property type="evidence" value="ECO:0007669"/>
    <property type="project" value="UniProtKB-SubCell"/>
</dbReference>
<dbReference type="PRINTS" id="PR00252">
    <property type="entry name" value="NRIONCHANNEL"/>
</dbReference>
<reference evidence="9 10" key="1">
    <citation type="submission" date="2020-06" db="EMBL/GenBank/DDBJ databases">
        <authorList>
            <person name="Li R."/>
            <person name="Bekaert M."/>
        </authorList>
    </citation>
    <scope>NUCLEOTIDE SEQUENCE [LARGE SCALE GENOMIC DNA]</scope>
    <source>
        <strain evidence="10">wild</strain>
    </source>
</reference>
<keyword evidence="10" id="KW-1185">Reference proteome</keyword>
<evidence type="ECO:0000313" key="9">
    <source>
        <dbReference type="EMBL" id="CAC5366002.1"/>
    </source>
</evidence>
<evidence type="ECO:0000256" key="5">
    <source>
        <dbReference type="RuleBase" id="RU000687"/>
    </source>
</evidence>
<evidence type="ECO:0008006" key="11">
    <source>
        <dbReference type="Google" id="ProtNLM"/>
    </source>
</evidence>
<evidence type="ECO:0000256" key="1">
    <source>
        <dbReference type="ARBA" id="ARBA00004141"/>
    </source>
</evidence>
<dbReference type="InterPro" id="IPR006202">
    <property type="entry name" value="Neur_chan_lig-bd"/>
</dbReference>
<dbReference type="OrthoDB" id="6153337at2759"/>
<evidence type="ECO:0000256" key="3">
    <source>
        <dbReference type="ARBA" id="ARBA00022989"/>
    </source>
</evidence>
<dbReference type="PANTHER" id="PTHR18945">
    <property type="entry name" value="NEUROTRANSMITTER GATED ION CHANNEL"/>
    <property type="match status" value="1"/>
</dbReference>
<dbReference type="FunFam" id="2.70.170.10:FF:000028">
    <property type="entry name" value="AcetylCholine Receptor"/>
    <property type="match status" value="1"/>
</dbReference>
<gene>
    <name evidence="9" type="ORF">MCOR_6465</name>
</gene>
<dbReference type="Pfam" id="PF02932">
    <property type="entry name" value="Neur_chan_memb"/>
    <property type="match status" value="1"/>
</dbReference>
<organism evidence="9 10">
    <name type="scientific">Mytilus coruscus</name>
    <name type="common">Sea mussel</name>
    <dbReference type="NCBI Taxonomy" id="42192"/>
    <lineage>
        <taxon>Eukaryota</taxon>
        <taxon>Metazoa</taxon>
        <taxon>Spiralia</taxon>
        <taxon>Lophotrochozoa</taxon>
        <taxon>Mollusca</taxon>
        <taxon>Bivalvia</taxon>
        <taxon>Autobranchia</taxon>
        <taxon>Pteriomorphia</taxon>
        <taxon>Mytilida</taxon>
        <taxon>Mytiloidea</taxon>
        <taxon>Mytilidae</taxon>
        <taxon>Mytilinae</taxon>
        <taxon>Mytilus</taxon>
    </lineage>
</organism>
<keyword evidence="5" id="KW-0732">Signal</keyword>
<keyword evidence="3 5" id="KW-1133">Transmembrane helix</keyword>
<evidence type="ECO:0000259" key="8">
    <source>
        <dbReference type="Pfam" id="PF02932"/>
    </source>
</evidence>
<dbReference type="InterPro" id="IPR036719">
    <property type="entry name" value="Neuro-gated_channel_TM_sf"/>
</dbReference>
<feature type="domain" description="Neurotransmitter-gated ion-channel transmembrane" evidence="8">
    <location>
        <begin position="234"/>
        <end position="343"/>
    </location>
</feature>
<dbReference type="SUPFAM" id="SSF63712">
    <property type="entry name" value="Nicotinic receptor ligand binding domain-like"/>
    <property type="match status" value="1"/>
</dbReference>
<keyword evidence="4 5" id="KW-0472">Membrane</keyword>
<dbReference type="CDD" id="cd18989">
    <property type="entry name" value="LGIC_ECD_cation"/>
    <property type="match status" value="1"/>
</dbReference>